<dbReference type="InterPro" id="IPR013785">
    <property type="entry name" value="Aldolase_TIM"/>
</dbReference>
<dbReference type="GO" id="GO:0003824">
    <property type="term" value="F:catalytic activity"/>
    <property type="evidence" value="ECO:0007669"/>
    <property type="project" value="InterPro"/>
</dbReference>
<dbReference type="SFLD" id="SFLDG01095">
    <property type="entry name" value="Uncharacterised_Radical_SAM_Su"/>
    <property type="match status" value="1"/>
</dbReference>
<dbReference type="SUPFAM" id="SSF102114">
    <property type="entry name" value="Radical SAM enzymes"/>
    <property type="match status" value="1"/>
</dbReference>
<dbReference type="OrthoDB" id="9777636at2"/>
<keyword evidence="2" id="KW-0949">S-adenosyl-L-methionine</keyword>
<dbReference type="InterPro" id="IPR051198">
    <property type="entry name" value="BchE-like"/>
</dbReference>
<dbReference type="SFLD" id="SFLDG01082">
    <property type="entry name" value="B12-binding_domain_containing"/>
    <property type="match status" value="1"/>
</dbReference>
<dbReference type="GO" id="GO:0046872">
    <property type="term" value="F:metal ion binding"/>
    <property type="evidence" value="ECO:0007669"/>
    <property type="project" value="UniProtKB-KW"/>
</dbReference>
<sequence>MLNYIEPVFRPPSEWKSLILQVTNGCSYNHCTFCDMYTQPQKKFRPKKPDDIERELQLIAASGARVTRVFLADGDAMTLPFARLQHICSLINHYLPTVQRIASYCLPRNLTNKTPAQLSQLRDLGLSLMYVGCESGDDEVLAKIEKGETFSSSLAALEKIKAAGMKSSVMILNGLAGPALSRQHALASARLMNAAQPDYLSTLVVSFPLGTERFACNFDGQFRLLTQPELFQEMAWLLEHLELEKTVFRSDHASNYLVLKGILGRDKARMLQQVSLALTHPDCMPLREEWQRGL</sequence>
<evidence type="ECO:0000256" key="2">
    <source>
        <dbReference type="ARBA" id="ARBA00022691"/>
    </source>
</evidence>
<keyword evidence="3" id="KW-0479">Metal-binding</keyword>
<keyword evidence="8" id="KW-1185">Reference proteome</keyword>
<dbReference type="EMBL" id="LDOU01000007">
    <property type="protein sequence ID" value="KLV09872.1"/>
    <property type="molecule type" value="Genomic_DNA"/>
</dbReference>
<dbReference type="STRING" id="320778.ABT57_09335"/>
<dbReference type="GO" id="GO:0051536">
    <property type="term" value="F:iron-sulfur cluster binding"/>
    <property type="evidence" value="ECO:0007669"/>
    <property type="project" value="UniProtKB-KW"/>
</dbReference>
<reference evidence="7 8" key="1">
    <citation type="submission" date="2015-05" db="EMBL/GenBank/DDBJ databases">
        <title>Photobacterium galathea sp. nov.</title>
        <authorList>
            <person name="Machado H."/>
            <person name="Gram L."/>
        </authorList>
    </citation>
    <scope>NUCLEOTIDE SEQUENCE [LARGE SCALE GENOMIC DNA]</scope>
    <source>
        <strain evidence="7 8">DSM 22954</strain>
    </source>
</reference>
<name>A0A0J1K684_9GAMM</name>
<comment type="cofactor">
    <cofactor evidence="1">
        <name>[4Fe-4S] cluster</name>
        <dbReference type="ChEBI" id="CHEBI:49883"/>
    </cofactor>
</comment>
<dbReference type="Gene3D" id="3.20.20.70">
    <property type="entry name" value="Aldolase class I"/>
    <property type="match status" value="1"/>
</dbReference>
<evidence type="ECO:0000256" key="3">
    <source>
        <dbReference type="ARBA" id="ARBA00022723"/>
    </source>
</evidence>
<dbReference type="PATRIC" id="fig|320778.3.peg.2031"/>
<evidence type="ECO:0000313" key="7">
    <source>
        <dbReference type="EMBL" id="KLV09872.1"/>
    </source>
</evidence>
<dbReference type="PANTHER" id="PTHR43409">
    <property type="entry name" value="ANAEROBIC MAGNESIUM-PROTOPORPHYRIN IX MONOMETHYL ESTER CYCLASE-RELATED"/>
    <property type="match status" value="1"/>
</dbReference>
<evidence type="ECO:0000256" key="5">
    <source>
        <dbReference type="ARBA" id="ARBA00023014"/>
    </source>
</evidence>
<dbReference type="InterPro" id="IPR007197">
    <property type="entry name" value="rSAM"/>
</dbReference>
<dbReference type="SFLD" id="SFLDS00029">
    <property type="entry name" value="Radical_SAM"/>
    <property type="match status" value="1"/>
</dbReference>
<evidence type="ECO:0000313" key="8">
    <source>
        <dbReference type="Proteomes" id="UP000035909"/>
    </source>
</evidence>
<dbReference type="InterPro" id="IPR006638">
    <property type="entry name" value="Elp3/MiaA/NifB-like_rSAM"/>
</dbReference>
<dbReference type="Pfam" id="PF04055">
    <property type="entry name" value="Radical_SAM"/>
    <property type="match status" value="1"/>
</dbReference>
<evidence type="ECO:0000256" key="4">
    <source>
        <dbReference type="ARBA" id="ARBA00023004"/>
    </source>
</evidence>
<dbReference type="PANTHER" id="PTHR43409:SF4">
    <property type="entry name" value="RADICAL SAM SUPERFAMILY PROTEIN"/>
    <property type="match status" value="1"/>
</dbReference>
<dbReference type="RefSeq" id="WP_047884961.1">
    <property type="nucleotide sequence ID" value="NZ_CP071326.1"/>
</dbReference>
<gene>
    <name evidence="7" type="ORF">ABT57_09335</name>
</gene>
<evidence type="ECO:0000259" key="6">
    <source>
        <dbReference type="PROSITE" id="PS51918"/>
    </source>
</evidence>
<dbReference type="Proteomes" id="UP000035909">
    <property type="component" value="Unassembled WGS sequence"/>
</dbReference>
<keyword evidence="4" id="KW-0408">Iron</keyword>
<dbReference type="CDD" id="cd01335">
    <property type="entry name" value="Radical_SAM"/>
    <property type="match status" value="1"/>
</dbReference>
<proteinExistence type="predicted"/>
<protein>
    <submittedName>
        <fullName evidence="7">Radical SAM protein</fullName>
    </submittedName>
</protein>
<comment type="caution">
    <text evidence="7">The sequence shown here is derived from an EMBL/GenBank/DDBJ whole genome shotgun (WGS) entry which is preliminary data.</text>
</comment>
<organism evidence="7 8">
    <name type="scientific">Photobacterium ganghwense</name>
    <dbReference type="NCBI Taxonomy" id="320778"/>
    <lineage>
        <taxon>Bacteria</taxon>
        <taxon>Pseudomonadati</taxon>
        <taxon>Pseudomonadota</taxon>
        <taxon>Gammaproteobacteria</taxon>
        <taxon>Vibrionales</taxon>
        <taxon>Vibrionaceae</taxon>
        <taxon>Photobacterium</taxon>
    </lineage>
</organism>
<feature type="domain" description="Radical SAM core" evidence="6">
    <location>
        <begin position="10"/>
        <end position="250"/>
    </location>
</feature>
<dbReference type="SMART" id="SM00729">
    <property type="entry name" value="Elp3"/>
    <property type="match status" value="1"/>
</dbReference>
<accession>A0A0J1K684</accession>
<dbReference type="PROSITE" id="PS51918">
    <property type="entry name" value="RADICAL_SAM"/>
    <property type="match status" value="1"/>
</dbReference>
<dbReference type="InterPro" id="IPR058240">
    <property type="entry name" value="rSAM_sf"/>
</dbReference>
<evidence type="ECO:0000256" key="1">
    <source>
        <dbReference type="ARBA" id="ARBA00001966"/>
    </source>
</evidence>
<keyword evidence="5" id="KW-0411">Iron-sulfur</keyword>
<dbReference type="AlphaFoldDB" id="A0A0J1K684"/>